<organism evidence="5">
    <name type="scientific">Acetithermum autotrophicum</name>
    <dbReference type="NCBI Taxonomy" id="1446466"/>
    <lineage>
        <taxon>Bacteria</taxon>
        <taxon>Candidatus Bipolaricaulota</taxon>
        <taxon>Candidatus Acetithermum</taxon>
    </lineage>
</organism>
<evidence type="ECO:0000256" key="2">
    <source>
        <dbReference type="ARBA" id="ARBA00023315"/>
    </source>
</evidence>
<sequence length="221" mass="25850">MNAPLTWKDWLYRLLAMLVGVAVRVLFRFRVRGREHIPARGGFLVVARHRSYWDIPLVAVALGGRHRIHFVARKTLLQENKFLAFFVRLFAITIDREHFQVEDMRKVLEAIKSGKIVGIFPEGTTQKPQRAHPGVIRFAERTNSEFVAVRFEARGPYPPKYPFRWPQITAYISAPFSLRDLEFDLGEITDRHERYQKLADLLMERIDRVGQERVPVLQETV</sequence>
<evidence type="ECO:0000256" key="1">
    <source>
        <dbReference type="ARBA" id="ARBA00022679"/>
    </source>
</evidence>
<keyword evidence="2 5" id="KW-0012">Acyltransferase</keyword>
<protein>
    <submittedName>
        <fullName evidence="5">1-acyl-sn-glycerol-3-phosphate acyltransferase</fullName>
    </submittedName>
</protein>
<accession>H5ST92</accession>
<dbReference type="InterPro" id="IPR002123">
    <property type="entry name" value="Plipid/glycerol_acylTrfase"/>
</dbReference>
<dbReference type="EMBL" id="AP011803">
    <property type="protein sequence ID" value="BAL59742.1"/>
    <property type="molecule type" value="Genomic_DNA"/>
</dbReference>
<dbReference type="CDD" id="cd07989">
    <property type="entry name" value="LPLAT_AGPAT-like"/>
    <property type="match status" value="1"/>
</dbReference>
<evidence type="ECO:0000259" key="4">
    <source>
        <dbReference type="SMART" id="SM00563"/>
    </source>
</evidence>
<evidence type="ECO:0000313" key="5">
    <source>
        <dbReference type="EMBL" id="BAL59742.1"/>
    </source>
</evidence>
<dbReference type="AlphaFoldDB" id="H5ST92"/>
<dbReference type="PANTHER" id="PTHR10434">
    <property type="entry name" value="1-ACYL-SN-GLYCEROL-3-PHOSPHATE ACYLTRANSFERASE"/>
    <property type="match status" value="1"/>
</dbReference>
<keyword evidence="3" id="KW-0472">Membrane</keyword>
<gene>
    <name evidence="5" type="ORF">HGMM_OP4C378</name>
</gene>
<evidence type="ECO:0000256" key="3">
    <source>
        <dbReference type="SAM" id="Phobius"/>
    </source>
</evidence>
<feature type="domain" description="Phospholipid/glycerol acyltransferase" evidence="4">
    <location>
        <begin position="43"/>
        <end position="154"/>
    </location>
</feature>
<keyword evidence="3" id="KW-0812">Transmembrane</keyword>
<reference evidence="5" key="1">
    <citation type="journal article" date="2005" name="Environ. Microbiol.">
        <title>Genetic and functional properties of uncultivated thermophilic crenarchaeotes from a subsurface gold mine as revealed by analysis of genome fragments.</title>
        <authorList>
            <person name="Nunoura T."/>
            <person name="Hirayama H."/>
            <person name="Takami H."/>
            <person name="Oida H."/>
            <person name="Nishi S."/>
            <person name="Shimamura S."/>
            <person name="Suzuki Y."/>
            <person name="Inagaki F."/>
            <person name="Takai K."/>
            <person name="Nealson K.H."/>
            <person name="Horikoshi K."/>
        </authorList>
    </citation>
    <scope>NUCLEOTIDE SEQUENCE</scope>
</reference>
<proteinExistence type="predicted"/>
<reference evidence="5" key="2">
    <citation type="journal article" date="2012" name="PLoS ONE">
        <title>A Deeply Branching Thermophilic Bacterium with an Ancient Acetyl-CoA Pathway Dominates a Subsurface Ecosystem.</title>
        <authorList>
            <person name="Takami H."/>
            <person name="Noguchi H."/>
            <person name="Takaki Y."/>
            <person name="Uchiyama I."/>
            <person name="Toyoda A."/>
            <person name="Nishi S."/>
            <person name="Chee G.-J."/>
            <person name="Arai W."/>
            <person name="Nunoura T."/>
            <person name="Itoh T."/>
            <person name="Hattori M."/>
            <person name="Takai K."/>
        </authorList>
    </citation>
    <scope>NUCLEOTIDE SEQUENCE</scope>
</reference>
<dbReference type="SUPFAM" id="SSF69593">
    <property type="entry name" value="Glycerol-3-phosphate (1)-acyltransferase"/>
    <property type="match status" value="1"/>
</dbReference>
<name>H5ST92_ACEAU</name>
<dbReference type="SMART" id="SM00563">
    <property type="entry name" value="PlsC"/>
    <property type="match status" value="1"/>
</dbReference>
<dbReference type="Pfam" id="PF01553">
    <property type="entry name" value="Acyltransferase"/>
    <property type="match status" value="1"/>
</dbReference>
<dbReference type="GO" id="GO:0003841">
    <property type="term" value="F:1-acylglycerol-3-phosphate O-acyltransferase activity"/>
    <property type="evidence" value="ECO:0007669"/>
    <property type="project" value="TreeGrafter"/>
</dbReference>
<dbReference type="GO" id="GO:0006654">
    <property type="term" value="P:phosphatidic acid biosynthetic process"/>
    <property type="evidence" value="ECO:0007669"/>
    <property type="project" value="TreeGrafter"/>
</dbReference>
<feature type="transmembrane region" description="Helical" evidence="3">
    <location>
        <begin position="12"/>
        <end position="31"/>
    </location>
</feature>
<keyword evidence="1 5" id="KW-0808">Transferase</keyword>
<dbReference type="PANTHER" id="PTHR10434:SF11">
    <property type="entry name" value="1-ACYL-SN-GLYCEROL-3-PHOSPHATE ACYLTRANSFERASE"/>
    <property type="match status" value="1"/>
</dbReference>
<keyword evidence="3" id="KW-1133">Transmembrane helix</keyword>